<organism evidence="2 3">
    <name type="scientific">Lacinutrix neustonica</name>
    <dbReference type="NCBI Taxonomy" id="2980107"/>
    <lineage>
        <taxon>Bacteria</taxon>
        <taxon>Pseudomonadati</taxon>
        <taxon>Bacteroidota</taxon>
        <taxon>Flavobacteriia</taxon>
        <taxon>Flavobacteriales</taxon>
        <taxon>Flavobacteriaceae</taxon>
        <taxon>Lacinutrix</taxon>
    </lineage>
</organism>
<sequence>METKRTDKEVLTKGLKKMGISLILMFLGPTLIYIAFSNPRKIIIHPFVNFRHPGLCIGHILRF</sequence>
<evidence type="ECO:0000256" key="1">
    <source>
        <dbReference type="SAM" id="Phobius"/>
    </source>
</evidence>
<dbReference type="RefSeq" id="WP_267676621.1">
    <property type="nucleotide sequence ID" value="NZ_CP113088.1"/>
</dbReference>
<accession>A0A9E8MUY0</accession>
<name>A0A9E8MUY0_9FLAO</name>
<dbReference type="KEGG" id="lnu:N7U66_19780"/>
<feature type="transmembrane region" description="Helical" evidence="1">
    <location>
        <begin position="18"/>
        <end position="36"/>
    </location>
</feature>
<dbReference type="InterPro" id="IPR046077">
    <property type="entry name" value="DUF6095"/>
</dbReference>
<keyword evidence="1" id="KW-0472">Membrane</keyword>
<keyword evidence="3" id="KW-1185">Reference proteome</keyword>
<dbReference type="EMBL" id="CP113088">
    <property type="protein sequence ID" value="WAC02023.1"/>
    <property type="molecule type" value="Genomic_DNA"/>
</dbReference>
<keyword evidence="1" id="KW-0812">Transmembrane</keyword>
<dbReference type="Pfam" id="PF19589">
    <property type="entry name" value="DUF6095"/>
    <property type="match status" value="1"/>
</dbReference>
<proteinExistence type="predicted"/>
<reference evidence="2" key="1">
    <citation type="submission" date="2022-11" db="EMBL/GenBank/DDBJ databases">
        <title>Lacinutrix neustonica HL-RS19T sp. nov., isolated from the surface microlayer sample of brackish Lake Shihwa.</title>
        <authorList>
            <person name="Choi J.Y."/>
            <person name="Hwang C.Y."/>
        </authorList>
    </citation>
    <scope>NUCLEOTIDE SEQUENCE</scope>
    <source>
        <strain evidence="2">HL-RS19</strain>
    </source>
</reference>
<gene>
    <name evidence="2" type="ORF">N7U66_19780</name>
</gene>
<protein>
    <submittedName>
        <fullName evidence="2">DUF6095 family protein</fullName>
    </submittedName>
</protein>
<evidence type="ECO:0000313" key="2">
    <source>
        <dbReference type="EMBL" id="WAC02023.1"/>
    </source>
</evidence>
<dbReference type="AlphaFoldDB" id="A0A9E8MUY0"/>
<evidence type="ECO:0000313" key="3">
    <source>
        <dbReference type="Proteomes" id="UP001164705"/>
    </source>
</evidence>
<dbReference type="Proteomes" id="UP001164705">
    <property type="component" value="Chromosome"/>
</dbReference>
<keyword evidence="1" id="KW-1133">Transmembrane helix</keyword>